<feature type="region of interest" description="Disordered" evidence="1">
    <location>
        <begin position="316"/>
        <end position="336"/>
    </location>
</feature>
<evidence type="ECO:0000256" key="1">
    <source>
        <dbReference type="SAM" id="MobiDB-lite"/>
    </source>
</evidence>
<organism evidence="2 3">
    <name type="scientific">Mycobacterium intracellulare subsp. chimaera</name>
    <dbReference type="NCBI Taxonomy" id="222805"/>
    <lineage>
        <taxon>Bacteria</taxon>
        <taxon>Bacillati</taxon>
        <taxon>Actinomycetota</taxon>
        <taxon>Actinomycetes</taxon>
        <taxon>Mycobacteriales</taxon>
        <taxon>Mycobacteriaceae</taxon>
        <taxon>Mycobacterium</taxon>
        <taxon>Mycobacterium avium complex (MAC)</taxon>
    </lineage>
</organism>
<dbReference type="InterPro" id="IPR027417">
    <property type="entry name" value="P-loop_NTPase"/>
</dbReference>
<dbReference type="Proteomes" id="UP001529272">
    <property type="component" value="Unassembled WGS sequence"/>
</dbReference>
<reference evidence="2" key="1">
    <citation type="submission" date="2023-06" db="EMBL/GenBank/DDBJ databases">
        <title>Itaconate inhibition of nontuberculous mycobacteria.</title>
        <authorList>
            <person name="Breen P."/>
            <person name="Zimbric M."/>
            <person name="Caverly L."/>
        </authorList>
    </citation>
    <scope>NUCLEOTIDE SEQUENCE</scope>
    <source>
        <strain evidence="2">FLAC1071</strain>
    </source>
</reference>
<proteinExistence type="predicted"/>
<gene>
    <name evidence="2" type="ORF">QRB35_27060</name>
</gene>
<dbReference type="Gene3D" id="3.40.50.300">
    <property type="entry name" value="P-loop containing nucleotide triphosphate hydrolases"/>
    <property type="match status" value="1"/>
</dbReference>
<dbReference type="Pfam" id="PF13481">
    <property type="entry name" value="AAA_25"/>
    <property type="match status" value="1"/>
</dbReference>
<feature type="region of interest" description="Disordered" evidence="1">
    <location>
        <begin position="1"/>
        <end position="38"/>
    </location>
</feature>
<keyword evidence="3" id="KW-1185">Reference proteome</keyword>
<feature type="region of interest" description="Disordered" evidence="1">
    <location>
        <begin position="670"/>
        <end position="719"/>
    </location>
</feature>
<dbReference type="SUPFAM" id="SSF52540">
    <property type="entry name" value="P-loop containing nucleoside triphosphate hydrolases"/>
    <property type="match status" value="1"/>
</dbReference>
<accession>A0ABT7P8M1</accession>
<protein>
    <submittedName>
        <fullName evidence="2">AAA family ATPase</fullName>
    </submittedName>
</protein>
<reference evidence="2" key="2">
    <citation type="submission" date="2023-06" db="EMBL/GenBank/DDBJ databases">
        <authorList>
            <person name="Spilker T."/>
        </authorList>
    </citation>
    <scope>NUCLEOTIDE SEQUENCE</scope>
    <source>
        <strain evidence="2">FLAC1071</strain>
    </source>
</reference>
<dbReference type="EMBL" id="JASZZX010000042">
    <property type="protein sequence ID" value="MDM3929642.1"/>
    <property type="molecule type" value="Genomic_DNA"/>
</dbReference>
<evidence type="ECO:0000313" key="2">
    <source>
        <dbReference type="EMBL" id="MDM3929642.1"/>
    </source>
</evidence>
<name>A0ABT7P8M1_MYCIT</name>
<comment type="caution">
    <text evidence="2">The sequence shown here is derived from an EMBL/GenBank/DDBJ whole genome shotgun (WGS) entry which is preliminary data.</text>
</comment>
<sequence length="719" mass="79163">MYLRQGYPAPIPLPQGRKSPPPNGFTGHHNTRPPSDEQIEEWRRARGDDGIAFVLQDGQIVIDVDNYAKGEWPAGTGAATIAELAQRAGCELPIGPKLRNRTDGSEKRPFRVPQRLKFRKGLGPCVDVVTPTHRYVNAGINPDTGNPERWFDADDRPLDEPPPPDTWPDLPEAWLPLCIQGYRDGPTSLATEEQAQAWLDGMPEGPVGPLVQEQLDYALAGLRGCCRNPNHVARHDCSQEHIRWLVEMGAAGLTGVPGVLVFLRDQFIGAVGPDRNGGADEAAAEFDGMVAWAARVCRPDVFYATRAMDRNMAAHGEPIRLNDTTPDDVPEPANDSGGRYRLVSARELAEPVEPMRWLVRGIWPERSAGVLAGDKKSMKTWTLQTIAVAVAAGRSLFEKYHVTSPGPVLYLAGEGGRSTFANRHQVIAARYYIDPETLRDLPFGAEFGVGALDNSEFTEAVKRHLDTLQPKLVILDPLYAYHPSDVEVSNLYARGPMLANLRALIGDEAALIVGDHFNKTAPERLDLDNVAQAGMAQWADSWILQKHRDAPNLDDDKYWLQVETGTRRGGGKRLEVDWTLDRDKSDPDVIAWTGVDWECRPMDVKSPGARADDTMTAILQVVADHPFELTETSVLKLVGGNHAKRREAFQSLKINGGVVIKNCTADEGGRSVNRDRVGLGPNAESLRRKRFRREDLQDGSEAAKPTDTDDGTGSERVAE</sequence>
<dbReference type="RefSeq" id="WP_072501266.1">
    <property type="nucleotide sequence ID" value="NZ_CP012885.2"/>
</dbReference>
<evidence type="ECO:0000313" key="3">
    <source>
        <dbReference type="Proteomes" id="UP001529272"/>
    </source>
</evidence>
<feature type="compositionally biased region" description="Pro residues" evidence="1">
    <location>
        <begin position="9"/>
        <end position="23"/>
    </location>
</feature>